<reference evidence="7 8" key="1">
    <citation type="submission" date="2023-03" db="EMBL/GenBank/DDBJ databases">
        <title>Genome sequence of Lichtheimia ornata CBS 291.66.</title>
        <authorList>
            <person name="Mohabir J.T."/>
            <person name="Shea T.P."/>
            <person name="Kurbessoian T."/>
            <person name="Berby B."/>
            <person name="Fontaine J."/>
            <person name="Livny J."/>
            <person name="Gnirke A."/>
            <person name="Stajich J.E."/>
            <person name="Cuomo C.A."/>
        </authorList>
    </citation>
    <scope>NUCLEOTIDE SEQUENCE [LARGE SCALE GENOMIC DNA]</scope>
    <source>
        <strain evidence="7">CBS 291.66</strain>
    </source>
</reference>
<dbReference type="InterPro" id="IPR007052">
    <property type="entry name" value="CS_dom"/>
</dbReference>
<dbReference type="Pfam" id="PF04969">
    <property type="entry name" value="CS"/>
    <property type="match status" value="1"/>
</dbReference>
<accession>A0AAD7Y0V4</accession>
<organism evidence="7 8">
    <name type="scientific">Lichtheimia ornata</name>
    <dbReference type="NCBI Taxonomy" id="688661"/>
    <lineage>
        <taxon>Eukaryota</taxon>
        <taxon>Fungi</taxon>
        <taxon>Fungi incertae sedis</taxon>
        <taxon>Mucoromycota</taxon>
        <taxon>Mucoromycotina</taxon>
        <taxon>Mucoromycetes</taxon>
        <taxon>Mucorales</taxon>
        <taxon>Lichtheimiaceae</taxon>
        <taxon>Lichtheimia</taxon>
    </lineage>
</organism>
<evidence type="ECO:0000256" key="5">
    <source>
        <dbReference type="SAM" id="MobiDB-lite"/>
    </source>
</evidence>
<dbReference type="GO" id="GO:0005737">
    <property type="term" value="C:cytoplasm"/>
    <property type="evidence" value="ECO:0007669"/>
    <property type="project" value="UniProtKB-SubCell"/>
</dbReference>
<evidence type="ECO:0000256" key="1">
    <source>
        <dbReference type="ARBA" id="ARBA00004496"/>
    </source>
</evidence>
<dbReference type="GeneID" id="83211553"/>
<dbReference type="CDD" id="cd06467">
    <property type="entry name" value="p23_NUDC_like"/>
    <property type="match status" value="1"/>
</dbReference>
<evidence type="ECO:0000256" key="4">
    <source>
        <dbReference type="ARBA" id="ARBA00068398"/>
    </source>
</evidence>
<name>A0AAD7Y0V4_9FUNG</name>
<evidence type="ECO:0000259" key="6">
    <source>
        <dbReference type="PROSITE" id="PS51203"/>
    </source>
</evidence>
<evidence type="ECO:0000256" key="2">
    <source>
        <dbReference type="ARBA" id="ARBA00022490"/>
    </source>
</evidence>
<dbReference type="RefSeq" id="XP_058345191.1">
    <property type="nucleotide sequence ID" value="XM_058484203.1"/>
</dbReference>
<dbReference type="GO" id="GO:0006457">
    <property type="term" value="P:protein folding"/>
    <property type="evidence" value="ECO:0007669"/>
    <property type="project" value="TreeGrafter"/>
</dbReference>
<dbReference type="InterPro" id="IPR037898">
    <property type="entry name" value="NudC_fam"/>
</dbReference>
<dbReference type="AlphaFoldDB" id="A0AAD7Y0V4"/>
<protein>
    <recommendedName>
        <fullName evidence="4">Nuclear movement protein nudC</fullName>
    </recommendedName>
</protein>
<dbReference type="InterPro" id="IPR008978">
    <property type="entry name" value="HSP20-like_chaperone"/>
</dbReference>
<dbReference type="PANTHER" id="PTHR12356:SF3">
    <property type="entry name" value="NUCLEAR MIGRATION PROTEIN NUDC"/>
    <property type="match status" value="1"/>
</dbReference>
<feature type="region of interest" description="Disordered" evidence="5">
    <location>
        <begin position="1"/>
        <end position="35"/>
    </location>
</feature>
<comment type="caution">
    <text evidence="7">The sequence shown here is derived from an EMBL/GenBank/DDBJ whole genome shotgun (WGS) entry which is preliminary data.</text>
</comment>
<comment type="subcellular location">
    <subcellularLocation>
        <location evidence="1">Cytoplasm</location>
    </subcellularLocation>
</comment>
<proteinExistence type="predicted"/>
<keyword evidence="2" id="KW-0963">Cytoplasm</keyword>
<dbReference type="Proteomes" id="UP001234581">
    <property type="component" value="Unassembled WGS sequence"/>
</dbReference>
<dbReference type="PROSITE" id="PS51203">
    <property type="entry name" value="CS"/>
    <property type="match status" value="1"/>
</dbReference>
<dbReference type="GO" id="GO:0051082">
    <property type="term" value="F:unfolded protein binding"/>
    <property type="evidence" value="ECO:0007669"/>
    <property type="project" value="TreeGrafter"/>
</dbReference>
<evidence type="ECO:0000256" key="3">
    <source>
        <dbReference type="ARBA" id="ARBA00059400"/>
    </source>
</evidence>
<feature type="domain" description="CS" evidence="6">
    <location>
        <begin position="31"/>
        <end position="120"/>
    </location>
</feature>
<dbReference type="Gene3D" id="2.60.40.790">
    <property type="match status" value="1"/>
</dbReference>
<dbReference type="PANTHER" id="PTHR12356">
    <property type="entry name" value="NUCLEAR MOVEMENT PROTEIN NUDC"/>
    <property type="match status" value="1"/>
</dbReference>
<dbReference type="FunFam" id="2.60.40.790:FF:000001">
    <property type="entry name" value="Nuclear migration protein nudC"/>
    <property type="match status" value="1"/>
</dbReference>
<feature type="compositionally biased region" description="Basic and acidic residues" evidence="5">
    <location>
        <begin position="1"/>
        <end position="29"/>
    </location>
</feature>
<evidence type="ECO:0000313" key="7">
    <source>
        <dbReference type="EMBL" id="KAJ8660278.1"/>
    </source>
</evidence>
<gene>
    <name evidence="7" type="ORF">O0I10_004140</name>
</gene>
<evidence type="ECO:0000313" key="8">
    <source>
        <dbReference type="Proteomes" id="UP001234581"/>
    </source>
</evidence>
<dbReference type="EMBL" id="JARTCD010000014">
    <property type="protein sequence ID" value="KAJ8660278.1"/>
    <property type="molecule type" value="Genomic_DNA"/>
</dbReference>
<comment type="function">
    <text evidence="3">Required for nuclear movement. May interact between microtubules and nuclei and/or may be involved in the generation of force used to move nuclei during interphase.</text>
</comment>
<sequence>MSSAEKDYNDMTPEEREVHDKAAREKEEAEQAQLPYKWRQTLQDVDVTIPVPKGTRGRDLQVELKKKYIKVALKGQSPLIEGELCKEIRVDDSTWTLDNQQEVSVHLEKSNQMTWWENVVTSAPKIDTKKIQPENSKLDELDGETRAMVEKMMFDQRQKAMGLPDSDTLKKQEIFSKFKQQHPEMDFSNVKFE</sequence>
<dbReference type="SUPFAM" id="SSF49764">
    <property type="entry name" value="HSP20-like chaperones"/>
    <property type="match status" value="1"/>
</dbReference>
<keyword evidence="8" id="KW-1185">Reference proteome</keyword>